<dbReference type="EMBL" id="JAUCMV010000004">
    <property type="protein sequence ID" value="KAK0404916.1"/>
    <property type="molecule type" value="Genomic_DNA"/>
</dbReference>
<keyword evidence="3" id="KW-1185">Reference proteome</keyword>
<name>A0AA39HFI4_9BILA</name>
<organism evidence="2 3">
    <name type="scientific">Steinernema hermaphroditum</name>
    <dbReference type="NCBI Taxonomy" id="289476"/>
    <lineage>
        <taxon>Eukaryota</taxon>
        <taxon>Metazoa</taxon>
        <taxon>Ecdysozoa</taxon>
        <taxon>Nematoda</taxon>
        <taxon>Chromadorea</taxon>
        <taxon>Rhabditida</taxon>
        <taxon>Tylenchina</taxon>
        <taxon>Panagrolaimomorpha</taxon>
        <taxon>Strongyloidoidea</taxon>
        <taxon>Steinernematidae</taxon>
        <taxon>Steinernema</taxon>
    </lineage>
</organism>
<proteinExistence type="predicted"/>
<dbReference type="Proteomes" id="UP001175271">
    <property type="component" value="Unassembled WGS sequence"/>
</dbReference>
<sequence length="294" mass="33032">MLTTFFFLFLCLVGQRHLPRVSSASTDLTGTLDVEGIASSIHQCVHGHLQKALKIDSAVLSDCLSESLRFEESDFETYGEGTTRRTFLKFTRTGKQRDCVALSAGSAGGEGVVERDLQIRNTNCRAFALRSTSTDQDKLSKVLTVVPFQFESENLTLTEPTFLGPILRAEVGSNLVHFLNIHTLSHWLVEAITIRYFLEDDAICQISFQIPKYEVALLLTLLEDSPFTPIFVKSAGRRKVEITAAHLGHKECEKAFGFRRRFVLKKLPSIQDVENQFFPKDEGWDPDMLINGLI</sequence>
<keyword evidence="1" id="KW-0732">Signal</keyword>
<evidence type="ECO:0000256" key="1">
    <source>
        <dbReference type="SAM" id="SignalP"/>
    </source>
</evidence>
<comment type="caution">
    <text evidence="2">The sequence shown here is derived from an EMBL/GenBank/DDBJ whole genome shotgun (WGS) entry which is preliminary data.</text>
</comment>
<accession>A0AA39HFI4</accession>
<evidence type="ECO:0000313" key="2">
    <source>
        <dbReference type="EMBL" id="KAK0404916.1"/>
    </source>
</evidence>
<feature type="signal peptide" evidence="1">
    <location>
        <begin position="1"/>
        <end position="23"/>
    </location>
</feature>
<gene>
    <name evidence="2" type="ORF">QR680_017697</name>
</gene>
<feature type="chain" id="PRO_5041427664" evidence="1">
    <location>
        <begin position="24"/>
        <end position="294"/>
    </location>
</feature>
<dbReference type="AlphaFoldDB" id="A0AA39HFI4"/>
<protein>
    <submittedName>
        <fullName evidence="2">Uncharacterized protein</fullName>
    </submittedName>
</protein>
<reference evidence="2" key="1">
    <citation type="submission" date="2023-06" db="EMBL/GenBank/DDBJ databases">
        <title>Genomic analysis of the entomopathogenic nematode Steinernema hermaphroditum.</title>
        <authorList>
            <person name="Schwarz E.M."/>
            <person name="Heppert J.K."/>
            <person name="Baniya A."/>
            <person name="Schwartz H.T."/>
            <person name="Tan C.-H."/>
            <person name="Antoshechkin I."/>
            <person name="Sternberg P.W."/>
            <person name="Goodrich-Blair H."/>
            <person name="Dillman A.R."/>
        </authorList>
    </citation>
    <scope>NUCLEOTIDE SEQUENCE</scope>
    <source>
        <strain evidence="2">PS9179</strain>
        <tissue evidence="2">Whole animal</tissue>
    </source>
</reference>
<evidence type="ECO:0000313" key="3">
    <source>
        <dbReference type="Proteomes" id="UP001175271"/>
    </source>
</evidence>